<keyword evidence="2" id="KW-0812">Transmembrane</keyword>
<feature type="region of interest" description="Disordered" evidence="1">
    <location>
        <begin position="278"/>
        <end position="298"/>
    </location>
</feature>
<feature type="transmembrane region" description="Helical" evidence="2">
    <location>
        <begin position="225"/>
        <end position="248"/>
    </location>
</feature>
<feature type="transmembrane region" description="Helical" evidence="2">
    <location>
        <begin position="439"/>
        <end position="472"/>
    </location>
</feature>
<gene>
    <name evidence="3" type="ORF">HNR09_001731</name>
</gene>
<evidence type="ECO:0000313" key="3">
    <source>
        <dbReference type="EMBL" id="NYJ78320.1"/>
    </source>
</evidence>
<dbReference type="PANTHER" id="PTHR34219:SF1">
    <property type="entry name" value="PEPSY DOMAIN-CONTAINING PROTEIN"/>
    <property type="match status" value="1"/>
</dbReference>
<dbReference type="PANTHER" id="PTHR34219">
    <property type="entry name" value="IRON-REGULATED INNER MEMBRANE PROTEIN-RELATED"/>
    <property type="match status" value="1"/>
</dbReference>
<comment type="caution">
    <text evidence="3">The sequence shown here is derived from an EMBL/GenBank/DDBJ whole genome shotgun (WGS) entry which is preliminary data.</text>
</comment>
<dbReference type="RefSeq" id="WP_179541677.1">
    <property type="nucleotide sequence ID" value="NZ_BAAALL010000011.1"/>
</dbReference>
<feature type="transmembrane region" description="Helical" evidence="2">
    <location>
        <begin position="394"/>
        <end position="413"/>
    </location>
</feature>
<keyword evidence="2" id="KW-0472">Membrane</keyword>
<dbReference type="AlphaFoldDB" id="A0A7Z0KAI1"/>
<evidence type="ECO:0000256" key="1">
    <source>
        <dbReference type="SAM" id="MobiDB-lite"/>
    </source>
</evidence>
<dbReference type="EMBL" id="JACCFY010000001">
    <property type="protein sequence ID" value="NYJ78320.1"/>
    <property type="molecule type" value="Genomic_DNA"/>
</dbReference>
<organism evidence="3 4">
    <name type="scientific">Nesterenkonia xinjiangensis</name>
    <dbReference type="NCBI Taxonomy" id="225327"/>
    <lineage>
        <taxon>Bacteria</taxon>
        <taxon>Bacillati</taxon>
        <taxon>Actinomycetota</taxon>
        <taxon>Actinomycetes</taxon>
        <taxon>Micrococcales</taxon>
        <taxon>Micrococcaceae</taxon>
        <taxon>Nesterenkonia</taxon>
    </lineage>
</organism>
<proteinExistence type="predicted"/>
<feature type="transmembrane region" description="Helical" evidence="2">
    <location>
        <begin position="29"/>
        <end position="53"/>
    </location>
</feature>
<name>A0A7Z0KAI1_9MICC</name>
<keyword evidence="4" id="KW-1185">Reference proteome</keyword>
<sequence length="494" mass="53530">MTLTTENPETARPPVGATRGWLPAMLRRLHFYAGVLVGPFILVAAATGALYAFSPQLERALYADLLEAPSSETALPLADQVEAAVQSVGGDVVPTVVRPAPEPGDTTRVMFTLDEEAQIHGSELLAVFVDPGTAEVLGQDQVYGTSGSLPLRTDIAQAHRHMFLGDWGRLYSELAASWLGVVVLAGVSLWAVRWSRLRASRRSARGLLVPQGGERGYRRTRSWHAALGIWIAAGGLFLAATGITWSTYGGSNVTDLRQALSWETPSVQTDLGDAAHAEDEHAGHEHHGGDHGASDETDVDPAAIDEVLQAGRDAGFTSTRLEIILPSEADQAWTIQDVSMRAPAPEVFSVAVDPDSVSATDVLRFEDYPFMAQLAQWGIWLHMGTLFGLANQALLFGLSTGLALMVIWGYVMWWQRRPRHGGRAMGPAPAPGALRRAPWWGVLLTVGSAALVAWFLPVLGVSLVAFVIGDVLWQAHLRRRSRQEVDRREPSVRE</sequence>
<keyword evidence="2" id="KW-1133">Transmembrane helix</keyword>
<evidence type="ECO:0000256" key="2">
    <source>
        <dbReference type="SAM" id="Phobius"/>
    </source>
</evidence>
<accession>A0A7Z0KAI1</accession>
<evidence type="ECO:0000313" key="4">
    <source>
        <dbReference type="Proteomes" id="UP000535437"/>
    </source>
</evidence>
<feature type="compositionally biased region" description="Basic and acidic residues" evidence="1">
    <location>
        <begin position="278"/>
        <end position="294"/>
    </location>
</feature>
<dbReference type="Pfam" id="PF03929">
    <property type="entry name" value="PepSY_TM"/>
    <property type="match status" value="1"/>
</dbReference>
<dbReference type="Proteomes" id="UP000535437">
    <property type="component" value="Unassembled WGS sequence"/>
</dbReference>
<reference evidence="3 4" key="1">
    <citation type="submission" date="2020-07" db="EMBL/GenBank/DDBJ databases">
        <title>Sequencing the genomes of 1000 actinobacteria strains.</title>
        <authorList>
            <person name="Klenk H.-P."/>
        </authorList>
    </citation>
    <scope>NUCLEOTIDE SEQUENCE [LARGE SCALE GENOMIC DNA]</scope>
    <source>
        <strain evidence="3 4">DSM 15475</strain>
    </source>
</reference>
<feature type="transmembrane region" description="Helical" evidence="2">
    <location>
        <begin position="170"/>
        <end position="192"/>
    </location>
</feature>
<protein>
    <submittedName>
        <fullName evidence="3">Putative iron-regulated membrane protein</fullName>
    </submittedName>
</protein>
<dbReference type="InterPro" id="IPR005625">
    <property type="entry name" value="PepSY-ass_TM"/>
</dbReference>